<accession>A0AAI9YCW4</accession>
<feature type="transmembrane region" description="Helical" evidence="1">
    <location>
        <begin position="6"/>
        <end position="28"/>
    </location>
</feature>
<dbReference type="AlphaFoldDB" id="A0AAI9YCW4"/>
<reference evidence="2" key="1">
    <citation type="submission" date="2016-11" db="EMBL/GenBank/DDBJ databases">
        <title>The genome sequence of Colletotrichum cuscutae.</title>
        <authorList>
            <person name="Baroncelli R."/>
        </authorList>
    </citation>
    <scope>NUCLEOTIDE SEQUENCE</scope>
    <source>
        <strain evidence="2">IMI 304802</strain>
    </source>
</reference>
<keyword evidence="1" id="KW-1133">Transmembrane helix</keyword>
<organism evidence="2 3">
    <name type="scientific">Colletotrichum cuscutae</name>
    <dbReference type="NCBI Taxonomy" id="1209917"/>
    <lineage>
        <taxon>Eukaryota</taxon>
        <taxon>Fungi</taxon>
        <taxon>Dikarya</taxon>
        <taxon>Ascomycota</taxon>
        <taxon>Pezizomycotina</taxon>
        <taxon>Sordariomycetes</taxon>
        <taxon>Hypocreomycetidae</taxon>
        <taxon>Glomerellales</taxon>
        <taxon>Glomerellaceae</taxon>
        <taxon>Colletotrichum</taxon>
        <taxon>Colletotrichum acutatum species complex</taxon>
    </lineage>
</organism>
<comment type="caution">
    <text evidence="2">The sequence shown here is derived from an EMBL/GenBank/DDBJ whole genome shotgun (WGS) entry which is preliminary data.</text>
</comment>
<keyword evidence="1" id="KW-0472">Membrane</keyword>
<sequence>MGFLVFYLVVMGIAAVDLGSIWTLGIHIKWDLMMPSSFFSLHSSWQL</sequence>
<dbReference type="Proteomes" id="UP001239213">
    <property type="component" value="Unassembled WGS sequence"/>
</dbReference>
<evidence type="ECO:0000256" key="1">
    <source>
        <dbReference type="SAM" id="Phobius"/>
    </source>
</evidence>
<gene>
    <name evidence="2" type="ORF">CCUS01_13233</name>
</gene>
<keyword evidence="3" id="KW-1185">Reference proteome</keyword>
<name>A0AAI9YCW4_9PEZI</name>
<protein>
    <submittedName>
        <fullName evidence="2">Uncharacterized protein</fullName>
    </submittedName>
</protein>
<proteinExistence type="predicted"/>
<dbReference type="EMBL" id="MPDP01000010">
    <property type="protein sequence ID" value="KAK1497194.1"/>
    <property type="molecule type" value="Genomic_DNA"/>
</dbReference>
<keyword evidence="1" id="KW-0812">Transmembrane</keyword>
<evidence type="ECO:0000313" key="3">
    <source>
        <dbReference type="Proteomes" id="UP001239213"/>
    </source>
</evidence>
<evidence type="ECO:0000313" key="2">
    <source>
        <dbReference type="EMBL" id="KAK1497194.1"/>
    </source>
</evidence>